<dbReference type="EMBL" id="DS233629">
    <property type="protein sequence ID" value="EDS30847.1"/>
    <property type="molecule type" value="Genomic_DNA"/>
</dbReference>
<evidence type="ECO:0000313" key="4">
    <source>
        <dbReference type="EnsemblMetazoa" id="CPIJ019735-PA"/>
    </source>
</evidence>
<reference evidence="3" key="1">
    <citation type="submission" date="2007-03" db="EMBL/GenBank/DDBJ databases">
        <title>Annotation of Culex pipiens quinquefasciatus.</title>
        <authorList>
            <consortium name="The Broad Institute Genome Sequencing Platform"/>
            <person name="Atkinson P.W."/>
            <person name="Hemingway J."/>
            <person name="Christensen B.M."/>
            <person name="Higgs S."/>
            <person name="Kodira C."/>
            <person name="Hannick L."/>
            <person name="Megy K."/>
            <person name="O'Leary S."/>
            <person name="Pearson M."/>
            <person name="Haas B.J."/>
            <person name="Mauceli E."/>
            <person name="Wortman J.R."/>
            <person name="Lee N.H."/>
            <person name="Guigo R."/>
            <person name="Stanke M."/>
            <person name="Alvarado L."/>
            <person name="Amedeo P."/>
            <person name="Antoine C.H."/>
            <person name="Arensburger P."/>
            <person name="Bidwell S.L."/>
            <person name="Crawford M."/>
            <person name="Camaro F."/>
            <person name="Devon K."/>
            <person name="Engels R."/>
            <person name="Hammond M."/>
            <person name="Howarth C."/>
            <person name="Koehrsen M."/>
            <person name="Lawson D."/>
            <person name="Montgomery P."/>
            <person name="Nene V."/>
            <person name="Nusbaum C."/>
            <person name="Puiu D."/>
            <person name="Romero-Severson J."/>
            <person name="Severson D.W."/>
            <person name="Shumway M."/>
            <person name="Sisk P."/>
            <person name="Stolte C."/>
            <person name="Zeng Q."/>
            <person name="Eisenstadt E."/>
            <person name="Fraser-Liggett C."/>
            <person name="Strausberg R."/>
            <person name="Galagan J."/>
            <person name="Birren B."/>
            <person name="Collins F.H."/>
        </authorList>
    </citation>
    <scope>NUCLEOTIDE SEQUENCE [LARGE SCALE GENOMIC DNA]</scope>
    <source>
        <strain evidence="3">JHB</strain>
    </source>
</reference>
<evidence type="ECO:0000256" key="2">
    <source>
        <dbReference type="SAM" id="Phobius"/>
    </source>
</evidence>
<reference evidence="4" key="2">
    <citation type="submission" date="2021-02" db="UniProtKB">
        <authorList>
            <consortium name="EnsemblMetazoa"/>
        </authorList>
    </citation>
    <scope>IDENTIFICATION</scope>
    <source>
        <strain evidence="4">JHB</strain>
    </source>
</reference>
<dbReference type="STRING" id="7176.B0XJW8"/>
<dbReference type="VEuPathDB" id="VectorBase:CQUJHB004587"/>
<gene>
    <name evidence="4" type="primary">6053940</name>
    <name evidence="3" type="ORF">CpipJ_CPIJ019735</name>
</gene>
<dbReference type="VEuPathDB" id="VectorBase:CPIJ019735"/>
<dbReference type="KEGG" id="cqu:CpipJ_CPIJ019735"/>
<feature type="compositionally biased region" description="Acidic residues" evidence="1">
    <location>
        <begin position="130"/>
        <end position="153"/>
    </location>
</feature>
<evidence type="ECO:0000256" key="1">
    <source>
        <dbReference type="SAM" id="MobiDB-lite"/>
    </source>
</evidence>
<dbReference type="EnsemblMetazoa" id="CPIJ019735-RA">
    <property type="protein sequence ID" value="CPIJ019735-PA"/>
    <property type="gene ID" value="CPIJ019735"/>
</dbReference>
<keyword evidence="5" id="KW-1185">Reference proteome</keyword>
<proteinExistence type="predicted"/>
<dbReference type="OrthoDB" id="7789720at2759"/>
<protein>
    <submittedName>
        <fullName evidence="3 4">Uncharacterized protein</fullName>
    </submittedName>
</protein>
<organism>
    <name type="scientific">Culex quinquefasciatus</name>
    <name type="common">Southern house mosquito</name>
    <name type="synonym">Culex pungens</name>
    <dbReference type="NCBI Taxonomy" id="7176"/>
    <lineage>
        <taxon>Eukaryota</taxon>
        <taxon>Metazoa</taxon>
        <taxon>Ecdysozoa</taxon>
        <taxon>Arthropoda</taxon>
        <taxon>Hexapoda</taxon>
        <taxon>Insecta</taxon>
        <taxon>Pterygota</taxon>
        <taxon>Neoptera</taxon>
        <taxon>Endopterygota</taxon>
        <taxon>Diptera</taxon>
        <taxon>Nematocera</taxon>
        <taxon>Culicoidea</taxon>
        <taxon>Culicidae</taxon>
        <taxon>Culicinae</taxon>
        <taxon>Culicini</taxon>
        <taxon>Culex</taxon>
        <taxon>Culex</taxon>
    </lineage>
</organism>
<keyword evidence="2" id="KW-1133">Transmembrane helix</keyword>
<keyword evidence="2" id="KW-0472">Membrane</keyword>
<feature type="transmembrane region" description="Helical" evidence="2">
    <location>
        <begin position="275"/>
        <end position="294"/>
    </location>
</feature>
<dbReference type="HOGENOM" id="CLU_883536_0_0_1"/>
<sequence>MLERNHALVRSTGELLQGYQITWIDKDNVPYTANQTVDAQRFHFPNVCAEKRSTSIGSTGMGIPIYVNLLNNVVVIPEPSVVDTVPRVDVTTVHRGNHQANGGFGAASATFPCTCLSLNQTEVRIIENPKEEEEGEQEMENEEGEQEMEEEEEIKAPKPRRPAKTSAEHVREFRQRKILKAQEEAERGGTVAAGNPAATVDLEPMPGPITGLVRFYPRPDPVQIPSGSGRGTVQADSETFLESILGVITRSAGSGVGRFVGDLREASESRRNRPALGFVVGAWCLVLAGAWGWVQAGSWILFLPAAGNVVQRKRL</sequence>
<dbReference type="Proteomes" id="UP000002320">
    <property type="component" value="Unassembled WGS sequence"/>
</dbReference>
<evidence type="ECO:0000313" key="3">
    <source>
        <dbReference type="EMBL" id="EDS30847.1"/>
    </source>
</evidence>
<dbReference type="AlphaFoldDB" id="B0XJW8"/>
<dbReference type="InParanoid" id="B0XJW8"/>
<evidence type="ECO:0000313" key="5">
    <source>
        <dbReference type="Proteomes" id="UP000002320"/>
    </source>
</evidence>
<feature type="region of interest" description="Disordered" evidence="1">
    <location>
        <begin position="128"/>
        <end position="171"/>
    </location>
</feature>
<accession>B0XJW8</accession>
<name>B0XJW8_CULQU</name>
<keyword evidence="2" id="KW-0812">Transmembrane</keyword>
<dbReference type="VEuPathDB" id="VectorBase:CQUJHB006771"/>